<evidence type="ECO:0000313" key="4">
    <source>
        <dbReference type="Proteomes" id="UP001497525"/>
    </source>
</evidence>
<reference evidence="3" key="1">
    <citation type="submission" date="2024-06" db="EMBL/GenBank/DDBJ databases">
        <authorList>
            <person name="Liu X."/>
            <person name="Lenzi L."/>
            <person name="Haldenby T S."/>
            <person name="Uol C."/>
        </authorList>
    </citation>
    <scope>NUCLEOTIDE SEQUENCE</scope>
</reference>
<protein>
    <recommendedName>
        <fullName evidence="5">Transmembrane protein</fullName>
    </recommendedName>
</protein>
<accession>A0AAV2TBL3</accession>
<feature type="chain" id="PRO_5044022175" description="Transmembrane protein" evidence="2">
    <location>
        <begin position="32"/>
        <end position="190"/>
    </location>
</feature>
<keyword evidence="1" id="KW-0472">Membrane</keyword>
<keyword evidence="1" id="KW-0812">Transmembrane</keyword>
<evidence type="ECO:0000256" key="1">
    <source>
        <dbReference type="SAM" id="Phobius"/>
    </source>
</evidence>
<proteinExistence type="predicted"/>
<organism evidence="3 4">
    <name type="scientific">Calicophoron daubneyi</name>
    <name type="common">Rumen fluke</name>
    <name type="synonym">Paramphistomum daubneyi</name>
    <dbReference type="NCBI Taxonomy" id="300641"/>
    <lineage>
        <taxon>Eukaryota</taxon>
        <taxon>Metazoa</taxon>
        <taxon>Spiralia</taxon>
        <taxon>Lophotrochozoa</taxon>
        <taxon>Platyhelminthes</taxon>
        <taxon>Trematoda</taxon>
        <taxon>Digenea</taxon>
        <taxon>Plagiorchiida</taxon>
        <taxon>Pronocephalata</taxon>
        <taxon>Paramphistomoidea</taxon>
        <taxon>Paramphistomidae</taxon>
        <taxon>Calicophoron</taxon>
    </lineage>
</organism>
<evidence type="ECO:0000256" key="2">
    <source>
        <dbReference type="SAM" id="SignalP"/>
    </source>
</evidence>
<keyword evidence="1" id="KW-1133">Transmembrane helix</keyword>
<evidence type="ECO:0000313" key="3">
    <source>
        <dbReference type="EMBL" id="CAL5133519.1"/>
    </source>
</evidence>
<feature type="signal peptide" evidence="2">
    <location>
        <begin position="1"/>
        <end position="31"/>
    </location>
</feature>
<dbReference type="AlphaFoldDB" id="A0AAV2TBL3"/>
<dbReference type="Proteomes" id="UP001497525">
    <property type="component" value="Unassembled WGS sequence"/>
</dbReference>
<evidence type="ECO:0008006" key="5">
    <source>
        <dbReference type="Google" id="ProtNLM"/>
    </source>
</evidence>
<name>A0AAV2TBL3_CALDB</name>
<keyword evidence="2" id="KW-0732">Signal</keyword>
<gene>
    <name evidence="3" type="ORF">CDAUBV1_LOCUS6747</name>
</gene>
<sequence length="190" mass="21665">MEEALLYKPPWIQSLTIVCLVFLANVSCGESQETNATTERPCILGLRKTSYVMFGIFGFIFGLANLLCCCISVAKAISDRQKIKERNVKARRKKQEAMKKQNREFRGKESSAERIPIKLAVAVDEAIHQNMNKVDEKNNNNNSNTLRVLPAYEPGEPQNHYFSHSPTLRRLSSRRSNYPEEIPFFGDPRA</sequence>
<feature type="transmembrane region" description="Helical" evidence="1">
    <location>
        <begin position="52"/>
        <end position="74"/>
    </location>
</feature>
<comment type="caution">
    <text evidence="3">The sequence shown here is derived from an EMBL/GenBank/DDBJ whole genome shotgun (WGS) entry which is preliminary data.</text>
</comment>
<dbReference type="EMBL" id="CAXLJL010000156">
    <property type="protein sequence ID" value="CAL5133519.1"/>
    <property type="molecule type" value="Genomic_DNA"/>
</dbReference>